<keyword evidence="7" id="KW-0067">ATP-binding</keyword>
<dbReference type="Gene3D" id="3.30.70.270">
    <property type="match status" value="1"/>
</dbReference>
<dbReference type="SMART" id="SM00487">
    <property type="entry name" value="DEXDc"/>
    <property type="match status" value="1"/>
</dbReference>
<proteinExistence type="predicted"/>
<feature type="transmembrane region" description="Helical" evidence="9">
    <location>
        <begin position="291"/>
        <end position="311"/>
    </location>
</feature>
<keyword evidence="4" id="KW-0547">Nucleotide-binding</keyword>
<evidence type="ECO:0000256" key="1">
    <source>
        <dbReference type="ARBA" id="ARBA00022484"/>
    </source>
</evidence>
<dbReference type="InterPro" id="IPR014001">
    <property type="entry name" value="Helicase_ATP-bd"/>
</dbReference>
<keyword evidence="1 11" id="KW-0696">RNA-directed RNA polymerase</keyword>
<dbReference type="EMBL" id="MN744720">
    <property type="protein sequence ID" value="QOX06044.1"/>
    <property type="molecule type" value="Genomic_RNA"/>
</dbReference>
<name>A0ABX6U8J0_9VIRU</name>
<evidence type="ECO:0000256" key="9">
    <source>
        <dbReference type="SAM" id="Phobius"/>
    </source>
</evidence>
<accession>A0ABX6U8J0</accession>
<dbReference type="RefSeq" id="YP_010800384.1">
    <property type="nucleotide sequence ID" value="NC_076860.1"/>
</dbReference>
<keyword evidence="6" id="KW-0347">Helicase</keyword>
<keyword evidence="9" id="KW-0812">Transmembrane</keyword>
<evidence type="ECO:0000256" key="5">
    <source>
        <dbReference type="ARBA" id="ARBA00022801"/>
    </source>
</evidence>
<dbReference type="Gene3D" id="3.40.50.300">
    <property type="entry name" value="P-loop containing nucleotide triphosphate hydrolases"/>
    <property type="match status" value="2"/>
</dbReference>
<evidence type="ECO:0000256" key="8">
    <source>
        <dbReference type="ARBA" id="ARBA00022953"/>
    </source>
</evidence>
<keyword evidence="3" id="KW-0548">Nucleotidyltransferase</keyword>
<dbReference type="GeneID" id="80538981"/>
<dbReference type="Pfam" id="PF00680">
    <property type="entry name" value="RdRP_1"/>
    <property type="match status" value="1"/>
</dbReference>
<evidence type="ECO:0000256" key="3">
    <source>
        <dbReference type="ARBA" id="ARBA00022695"/>
    </source>
</evidence>
<dbReference type="InterPro" id="IPR043128">
    <property type="entry name" value="Rev_trsase/Diguanyl_cyclase"/>
</dbReference>
<evidence type="ECO:0000313" key="11">
    <source>
        <dbReference type="EMBL" id="QOX06044.1"/>
    </source>
</evidence>
<keyword evidence="2" id="KW-0808">Transferase</keyword>
<dbReference type="InterPro" id="IPR001205">
    <property type="entry name" value="RNA-dir_pol_C"/>
</dbReference>
<feature type="domain" description="Helicase ATP-binding" evidence="10">
    <location>
        <begin position="1316"/>
        <end position="1449"/>
    </location>
</feature>
<feature type="transmembrane region" description="Helical" evidence="9">
    <location>
        <begin position="197"/>
        <end position="220"/>
    </location>
</feature>
<dbReference type="Pfam" id="PF04851">
    <property type="entry name" value="ResIII"/>
    <property type="match status" value="1"/>
</dbReference>
<reference evidence="11 12" key="1">
    <citation type="submission" date="2019-11" db="EMBL/GenBank/DDBJ databases">
        <title>High-throughput sequencing reveals mycoviral diversity and a harmful negative-stranded RNA virus LeNSRV1 in edible mushroom Lentinula edodes.</title>
        <authorList>
            <person name="Guo M."/>
            <person name="Bian Y."/>
            <person name="Xu Z."/>
        </authorList>
    </citation>
    <scope>NUCLEOTIDE SEQUENCE [LARGE SCALE GENOMIC DNA]</scope>
    <source>
        <strain evidence="11">Le14HNZMD</strain>
    </source>
</reference>
<protein>
    <submittedName>
        <fullName evidence="11">RNA-dependent RNA polymerase</fullName>
    </submittedName>
</protein>
<dbReference type="InterPro" id="IPR006935">
    <property type="entry name" value="Helicase/UvrB_N"/>
</dbReference>
<evidence type="ECO:0000259" key="10">
    <source>
        <dbReference type="PROSITE" id="PS51192"/>
    </source>
</evidence>
<dbReference type="SUPFAM" id="SSF52540">
    <property type="entry name" value="P-loop containing nucleoside triphosphate hydrolases"/>
    <property type="match status" value="1"/>
</dbReference>
<feature type="transmembrane region" description="Helical" evidence="9">
    <location>
        <begin position="170"/>
        <end position="191"/>
    </location>
</feature>
<feature type="transmembrane region" description="Helical" evidence="9">
    <location>
        <begin position="125"/>
        <end position="149"/>
    </location>
</feature>
<keyword evidence="8" id="KW-0693">Viral RNA replication</keyword>
<evidence type="ECO:0000256" key="4">
    <source>
        <dbReference type="ARBA" id="ARBA00022741"/>
    </source>
</evidence>
<dbReference type="InterPro" id="IPR027417">
    <property type="entry name" value="P-loop_NTPase"/>
</dbReference>
<dbReference type="Proteomes" id="UP000831639">
    <property type="component" value="Segment"/>
</dbReference>
<feature type="transmembrane region" description="Helical" evidence="9">
    <location>
        <begin position="402"/>
        <end position="422"/>
    </location>
</feature>
<dbReference type="PANTHER" id="PTHR18934">
    <property type="entry name" value="ATP-DEPENDENT RNA HELICASE"/>
    <property type="match status" value="1"/>
</dbReference>
<organism evidence="11 12">
    <name type="scientific">Lentinula edodes fusarivirus 1</name>
    <dbReference type="NCBI Taxonomy" id="2778976"/>
    <lineage>
        <taxon>Viruses</taxon>
        <taxon>Riboviria</taxon>
        <taxon>Orthornavirae</taxon>
        <taxon>Pisuviricota</taxon>
        <taxon>Duplopiviricetes</taxon>
        <taxon>Durnavirales</taxon>
        <taxon>Fusariviridae</taxon>
        <taxon>Gammafusarivirus</taxon>
        <taxon>Gammafusarivirus lentinualea</taxon>
    </lineage>
</organism>
<evidence type="ECO:0000256" key="7">
    <source>
        <dbReference type="ARBA" id="ARBA00022840"/>
    </source>
</evidence>
<dbReference type="InterPro" id="IPR043502">
    <property type="entry name" value="DNA/RNA_pol_sf"/>
</dbReference>
<feature type="transmembrane region" description="Helical" evidence="9">
    <location>
        <begin position="372"/>
        <end position="396"/>
    </location>
</feature>
<dbReference type="GO" id="GO:0003968">
    <property type="term" value="F:RNA-directed RNA polymerase activity"/>
    <property type="evidence" value="ECO:0007669"/>
    <property type="project" value="UniProtKB-KW"/>
</dbReference>
<dbReference type="PROSITE" id="PS51192">
    <property type="entry name" value="HELICASE_ATP_BIND_1"/>
    <property type="match status" value="1"/>
</dbReference>
<feature type="transmembrane region" description="Helical" evidence="9">
    <location>
        <begin position="331"/>
        <end position="351"/>
    </location>
</feature>
<dbReference type="SUPFAM" id="SSF56672">
    <property type="entry name" value="DNA/RNA polymerases"/>
    <property type="match status" value="1"/>
</dbReference>
<sequence length="1871" mass="212102">MSLLILPFITFLHFLASSVGTLNIHAKFMVIAGVLTTSTYTFQSHPFLVDVVMATADALSLVSVFSYGRAFAFRFLRLVNRQNLVPIVDWCLNMGHMVYFWFILYGILISHVTVVALMFTLPLVYLWLALWILIPFMIIIDFSCILIVLDMIYHSFFGHPIGYVTPPRSLRILAKLGLDIFIFLGRIGYFLLHPREIVVSVILFAKLLVSMPLELLTLIFRDGLVVGSSLRYKHVVLRFFIGIDLVLFRLLNLRLLIYLLVVPFVSLFVIAGFCLSSIFGSSAFNPLLLGFLNNLLVLFGADLSVLSGFISDSLRDCLITIALFIRFKSNPNSILLTLGDACIIVGPAFNLSQARREVKVKLFSILYNTNAGLTLTPLYVIILGLFILRFCFISSLRLIRPIFRAPVVAFECLILFLLPWIIPDIIFDYAVFGFYKFLGFLLDPTFGLWDEIKRWFRFCGLGAFVGVSYLSGPIESQLSGGLDIKTKMSQIFVLSWVSMTRRAVLKFVEAMDRVRLPEMIQASYNPPDLDSIRSTYVSLQGMGFPVDQSFIESLERPENSSYLAEWGSWRNWMIGTSSFKLGFRDVLTTFHSWLPSNFFPEVPGYIHSATFTGVVEELTATARYWSGNELDHLPDGSDLDDLVNDVWVGVKAQYDGSQLSTFEEVYSKWTKRFNMGYGFGTEGRNKRLKQLTRQAVIDAMGGKKPFLDAWGRVFYNAQKLLMPSPVFTKWETLKLKKALSRSVRTVVGSAFTHHVMTTVFNFKPNHNYHPWETPSKVGMPINGQNYNRLWESLMRHEKVWAGDMTAFDSTQAPIILQVCAEIRKKGYVLHRDYDRICQLIDISYQMLRDQPMGFKNFGDIAIKHQGATTGHSSTTPDNTIMLLVNYMYAWRRVTGLRAREFFNFNTLVNFGDDHCLGYDPVFGWTPEAAVKAMAELGTIMRDEAPGQTSLPVEGKLPPGKSDFREQDFAFLSKMPLPLDANIRSELIAAGVTCRLSFATCHDKRRLLGKIKGQVLKAKGANLPASYDALLSYMYLCAHHHDVYEEIAKKSQAMYLRVINQVKKSGGSIKKIQRPPSYNTVLRTWYSSEPFPYKNDELEGNDESLDSIYIYSSPDAFGIFVRWVSDFPTLLSPRYKNIRWADWVQQKLADHLAWPLNFVAAANGVSLDIMSAKLLLSRTPYSFLRNEAIVINDHDPRAFGRNLVRHWLYLGLSRVFTYRKAFSPLDLIRLFDSFWINLVFIVTGRVTQVAVELDLHILDTLVILVLSNLHIEIPFPPVLIDLLSPSILIARIITYVLSWFQPAGSIDFQNFDEQVRHLRQRPDASFVLSAPTGVGKSTRLMNRVQEMMQCRLTVIVPRQAVVLNVGKYMQSLYPNSGIGMSCDGETCLATDRIVYCTAQSFFSNPLLRSPDRLFVLDEAHIFEPHYITLRRFLDNPALKRIFVTATPLNDFNLPILVLPAVSSFSIIEKTVEDTTMDNYLKACSGFANDRLSFEKILIFVPTLAMMDKLAMRIRHRICRISSKHRIIDPTATVFLTTSVTDAGVTIPDVGFVLSPDIDIGVSEMISEEDEPHMVTYFFKISEQTIRQRRGRTGRTCDGVFLLFTISDLPVSKRLFTYPDFISGLAPASAFASDFFPPNVLSTVPEGINLGLHTYDLSKVSYGVLLRRFEEAKVFASGALNYWEKKLEGIKLNRPSMRMVPNEPDALPIDDWKYSKVPEDADPISPPPPVVPVQNQPVALTRINVSGRGLLCGAECVRGLVFTHSHVLFSTNMMADLLSSMSHFRDENEFYFDDVRDLLYFGFHIRVTLISPQAPNYAHPYNMDGPLPEGYHEATLWLTHGHYNYLGVPVSGPENDANIGQFLDPNYLVGRHL</sequence>
<feature type="transmembrane region" description="Helical" evidence="9">
    <location>
        <begin position="56"/>
        <end position="76"/>
    </location>
</feature>
<evidence type="ECO:0000256" key="6">
    <source>
        <dbReference type="ARBA" id="ARBA00022806"/>
    </source>
</evidence>
<keyword evidence="9" id="KW-0472">Membrane</keyword>
<feature type="transmembrane region" description="Helical" evidence="9">
    <location>
        <begin position="97"/>
        <end position="119"/>
    </location>
</feature>
<dbReference type="PANTHER" id="PTHR18934:SF99">
    <property type="entry name" value="ATP-DEPENDENT RNA HELICASE DHX37-RELATED"/>
    <property type="match status" value="1"/>
</dbReference>
<keyword evidence="12" id="KW-1185">Reference proteome</keyword>
<keyword evidence="5" id="KW-0378">Hydrolase</keyword>
<feature type="transmembrane region" description="Helical" evidence="9">
    <location>
        <begin position="232"/>
        <end position="251"/>
    </location>
</feature>
<evidence type="ECO:0000313" key="12">
    <source>
        <dbReference type="Proteomes" id="UP000831639"/>
    </source>
</evidence>
<feature type="transmembrane region" description="Helical" evidence="9">
    <location>
        <begin position="257"/>
        <end position="279"/>
    </location>
</feature>
<evidence type="ECO:0000256" key="2">
    <source>
        <dbReference type="ARBA" id="ARBA00022679"/>
    </source>
</evidence>
<keyword evidence="9" id="KW-1133">Transmembrane helix</keyword>